<accession>A0A2T1N6E7</accession>
<gene>
    <name evidence="1" type="ORF">C7H61_13645</name>
</gene>
<dbReference type="EMBL" id="PXOT01000027">
    <property type="protein sequence ID" value="PSG87147.1"/>
    <property type="molecule type" value="Genomic_DNA"/>
</dbReference>
<comment type="caution">
    <text evidence="1">The sequence shown here is derived from an EMBL/GenBank/DDBJ whole genome shotgun (WGS) entry which is preliminary data.</text>
</comment>
<dbReference type="RefSeq" id="WP_106680674.1">
    <property type="nucleotide sequence ID" value="NZ_JACHWV010000002.1"/>
</dbReference>
<evidence type="ECO:0000313" key="2">
    <source>
        <dbReference type="Proteomes" id="UP000238430"/>
    </source>
</evidence>
<evidence type="ECO:0000313" key="1">
    <source>
        <dbReference type="EMBL" id="PSG87147.1"/>
    </source>
</evidence>
<dbReference type="OrthoDB" id="1364277at2"/>
<dbReference type="AlphaFoldDB" id="A0A2T1N6E7"/>
<keyword evidence="2" id="KW-1185">Reference proteome</keyword>
<proteinExistence type="predicted"/>
<sequence>MINFFKYITFTFIVFAFFLQCSSVQKLQDSVSFKIEQPYYQNWVAGVKNGGSGINIFIPVTNLKTNIALDSLYFRGHKVLLETKPNNPNLFIGRILTEANQNEDFSPKTEAEIPFDLKENEAVIIYTENDKKKYYKIDNIKEKQTEYFPSTPPKQN</sequence>
<protein>
    <submittedName>
        <fullName evidence="1">Uncharacterized protein</fullName>
    </submittedName>
</protein>
<dbReference type="Proteomes" id="UP000238430">
    <property type="component" value="Unassembled WGS sequence"/>
</dbReference>
<reference evidence="1 2" key="1">
    <citation type="submission" date="2018-03" db="EMBL/GenBank/DDBJ databases">
        <title>Mesoflavibacter sp. HG37 and Mesoflavibacter sp. HG96 sp.nov., two marine bacteria isolated from seawater of Western Pacific Ocean.</title>
        <authorList>
            <person name="Cheng H."/>
            <person name="Wu Y.-H."/>
            <person name="Guo L.-L."/>
            <person name="Xu X.-W."/>
        </authorList>
    </citation>
    <scope>NUCLEOTIDE SEQUENCE [LARGE SCALE GENOMIC DNA]</scope>
    <source>
        <strain evidence="1 2">KCTC 42117</strain>
    </source>
</reference>
<organism evidence="1 2">
    <name type="scientific">Mesoflavibacter zeaxanthinifaciens subsp. sabulilitoris</name>
    <dbReference type="NCBI Taxonomy" id="1520893"/>
    <lineage>
        <taxon>Bacteria</taxon>
        <taxon>Pseudomonadati</taxon>
        <taxon>Bacteroidota</taxon>
        <taxon>Flavobacteriia</taxon>
        <taxon>Flavobacteriales</taxon>
        <taxon>Flavobacteriaceae</taxon>
        <taxon>Mesoflavibacter</taxon>
    </lineage>
</organism>
<name>A0A2T1N6E7_9FLAO</name>